<proteinExistence type="predicted"/>
<evidence type="ECO:0000313" key="2">
    <source>
        <dbReference type="EMBL" id="VEL14193.1"/>
    </source>
</evidence>
<name>A0A3S4ZL14_9PLAT</name>
<keyword evidence="3" id="KW-1185">Reference proteome</keyword>
<feature type="compositionally biased region" description="Basic and acidic residues" evidence="1">
    <location>
        <begin position="1"/>
        <end position="13"/>
    </location>
</feature>
<reference evidence="2" key="1">
    <citation type="submission" date="2018-11" db="EMBL/GenBank/DDBJ databases">
        <authorList>
            <consortium name="Pathogen Informatics"/>
        </authorList>
    </citation>
    <scope>NUCLEOTIDE SEQUENCE</scope>
</reference>
<evidence type="ECO:0000313" key="3">
    <source>
        <dbReference type="Proteomes" id="UP000784294"/>
    </source>
</evidence>
<dbReference type="AlphaFoldDB" id="A0A3S4ZL14"/>
<feature type="compositionally biased region" description="Low complexity" evidence="1">
    <location>
        <begin position="87"/>
        <end position="102"/>
    </location>
</feature>
<feature type="compositionally biased region" description="Polar residues" evidence="1">
    <location>
        <begin position="66"/>
        <end position="76"/>
    </location>
</feature>
<accession>A0A3S4ZL14</accession>
<organism evidence="2 3">
    <name type="scientific">Protopolystoma xenopodis</name>
    <dbReference type="NCBI Taxonomy" id="117903"/>
    <lineage>
        <taxon>Eukaryota</taxon>
        <taxon>Metazoa</taxon>
        <taxon>Spiralia</taxon>
        <taxon>Lophotrochozoa</taxon>
        <taxon>Platyhelminthes</taxon>
        <taxon>Monogenea</taxon>
        <taxon>Polyopisthocotylea</taxon>
        <taxon>Polystomatidea</taxon>
        <taxon>Polystomatidae</taxon>
        <taxon>Protopolystoma</taxon>
    </lineage>
</organism>
<evidence type="ECO:0000256" key="1">
    <source>
        <dbReference type="SAM" id="MobiDB-lite"/>
    </source>
</evidence>
<dbReference type="EMBL" id="CAAALY010020304">
    <property type="protein sequence ID" value="VEL14193.1"/>
    <property type="molecule type" value="Genomic_DNA"/>
</dbReference>
<comment type="caution">
    <text evidence="2">The sequence shown here is derived from an EMBL/GenBank/DDBJ whole genome shotgun (WGS) entry which is preliminary data.</text>
</comment>
<feature type="region of interest" description="Disordered" evidence="1">
    <location>
        <begin position="42"/>
        <end position="110"/>
    </location>
</feature>
<protein>
    <submittedName>
        <fullName evidence="2">Uncharacterized protein</fullName>
    </submittedName>
</protein>
<dbReference type="Proteomes" id="UP000784294">
    <property type="component" value="Unassembled WGS sequence"/>
</dbReference>
<sequence length="110" mass="11727">MAKQLLKDLDQRSSRARRLKARQQLEEQTAALLANRGLSPFSIRTGVNASGVSSSEPPSSVIIPRHNQSTPNTFAPNSADLSDKLSHASSSSTPLSNPIVSSASRTESRA</sequence>
<feature type="compositionally biased region" description="Low complexity" evidence="1">
    <location>
        <begin position="50"/>
        <end position="64"/>
    </location>
</feature>
<feature type="region of interest" description="Disordered" evidence="1">
    <location>
        <begin position="1"/>
        <end position="22"/>
    </location>
</feature>
<gene>
    <name evidence="2" type="ORF">PXEA_LOCUS7633</name>
</gene>